<dbReference type="GO" id="GO:0005576">
    <property type="term" value="C:extracellular region"/>
    <property type="evidence" value="ECO:0007669"/>
    <property type="project" value="InterPro"/>
</dbReference>
<dbReference type="GO" id="GO:0042157">
    <property type="term" value="P:lipoprotein metabolic process"/>
    <property type="evidence" value="ECO:0007669"/>
    <property type="project" value="InterPro"/>
</dbReference>
<dbReference type="STRING" id="303518.ENSPNYP00000013155"/>
<comment type="similarity">
    <text evidence="1">Belongs to the apolipoprotein L family.</text>
</comment>
<accession>A0A3B4FRB3</accession>
<dbReference type="GO" id="GO:0008289">
    <property type="term" value="F:lipid binding"/>
    <property type="evidence" value="ECO:0007669"/>
    <property type="project" value="InterPro"/>
</dbReference>
<organism evidence="3">
    <name type="scientific">Pundamilia nyererei</name>
    <dbReference type="NCBI Taxonomy" id="303518"/>
    <lineage>
        <taxon>Eukaryota</taxon>
        <taxon>Metazoa</taxon>
        <taxon>Chordata</taxon>
        <taxon>Craniata</taxon>
        <taxon>Vertebrata</taxon>
        <taxon>Euteleostomi</taxon>
        <taxon>Actinopterygii</taxon>
        <taxon>Neopterygii</taxon>
        <taxon>Teleostei</taxon>
        <taxon>Neoteleostei</taxon>
        <taxon>Acanthomorphata</taxon>
        <taxon>Ovalentaria</taxon>
        <taxon>Cichlomorphae</taxon>
        <taxon>Cichliformes</taxon>
        <taxon>Cichlidae</taxon>
        <taxon>African cichlids</taxon>
        <taxon>Pseudocrenilabrinae</taxon>
        <taxon>Haplochromini</taxon>
        <taxon>Pundamilia</taxon>
    </lineage>
</organism>
<proteinExistence type="inferred from homology"/>
<dbReference type="PANTHER" id="PTHR14096:SF57">
    <property type="entry name" value="APOLIPOPROTEIN L4"/>
    <property type="match status" value="1"/>
</dbReference>
<evidence type="ECO:0000313" key="3">
    <source>
        <dbReference type="Ensembl" id="ENSPNYP00000013155.1"/>
    </source>
</evidence>
<dbReference type="GO" id="GO:0006869">
    <property type="term" value="P:lipid transport"/>
    <property type="evidence" value="ECO:0007669"/>
    <property type="project" value="InterPro"/>
</dbReference>
<dbReference type="Ensembl" id="ENSPNYT00000013478.1">
    <property type="protein sequence ID" value="ENSPNYP00000013155.1"/>
    <property type="gene ID" value="ENSPNYG00000009980.1"/>
</dbReference>
<dbReference type="GO" id="GO:0016020">
    <property type="term" value="C:membrane"/>
    <property type="evidence" value="ECO:0007669"/>
    <property type="project" value="TreeGrafter"/>
</dbReference>
<dbReference type="Pfam" id="PF05461">
    <property type="entry name" value="ApoL"/>
    <property type="match status" value="1"/>
</dbReference>
<evidence type="ECO:0000256" key="1">
    <source>
        <dbReference type="ARBA" id="ARBA00010090"/>
    </source>
</evidence>
<dbReference type="AlphaFoldDB" id="A0A3B4FRB3"/>
<reference evidence="3" key="1">
    <citation type="submission" date="2023-09" db="UniProtKB">
        <authorList>
            <consortium name="Ensembl"/>
        </authorList>
    </citation>
    <scope>IDENTIFICATION</scope>
</reference>
<dbReference type="PANTHER" id="PTHR14096">
    <property type="entry name" value="APOLIPOPROTEIN L"/>
    <property type="match status" value="1"/>
</dbReference>
<evidence type="ECO:0000256" key="2">
    <source>
        <dbReference type="SAM" id="MobiDB-lite"/>
    </source>
</evidence>
<dbReference type="InterPro" id="IPR008405">
    <property type="entry name" value="ApoL"/>
</dbReference>
<name>A0A3B4FRB3_9CICH</name>
<sequence>MKIVNDQNRLQHMLDHINQTEKIRNKALCYSKDTLTLVEKVYKFCEGFSEWKNEREEEIKTMLDIKNRAEKLNMTFSHVTQSEEKGEAFLEFMNSKLPKMTENSRYGELEKELEKVITKTLESLENLSCFLDAVARLAVTSLQVFTEKQLFHLPEEINLEYVQIFIAAARLFCPLLLVFKTEAKVFFIPKIQNVEVLADQLDRYIQTAEKFCECLGKSFIRKSYFRMKIVDDQKMFQHLLDEVNHLDEIREVCCSRFIEEFNKRKSEMLEFLNELQGCAVQLEKMNKGAKISSVAGSSVGAVGGALSIAGLALAPLTAGVSLALTMTGVGLGVTSAVNSAVTTGTEIGVNNTQKKRANEILQNFMKGIQSFHDCLEGVASQPVSNVKVSKSEVVIGVTKIATKAGTFGKGIDSFVDAASAVKMLQSEEQIITSAGRVLAQEGKTLRNVPRVASDVPEMGIGTAQAAVKGPLALSKTMRGLFIAGNAIFIGMDLFFICKDSVSLAKGNNTEVSELIKARAELWRLEFDSWQKIHDSLDEGLRTLQGGKKQDPGYAGQRSSSPEKNK</sequence>
<dbReference type="GeneTree" id="ENSGT01030000234599"/>
<protein>
    <submittedName>
        <fullName evidence="3">Si:ch73-233k15.2</fullName>
    </submittedName>
</protein>
<feature type="region of interest" description="Disordered" evidence="2">
    <location>
        <begin position="541"/>
        <end position="565"/>
    </location>
</feature>